<sequence length="206" mass="21791">MAAIVVSHGYGADDQSIWLPYLRGALEELGHDVHIPRLPNSSDPDARAWRGVLAERVAGLSAVDTVLVGHSIGAVNVLRVLEGHEGGAFAGVVLVAAPAWLPPGYESLAGFFAEPFDWPALRRAARHYRVLTALDDPVLMPRPVDHVAELVSGLGATAVVTAAGAHFGATPDDHIELPRAVRLVLECLADEPDVTASLVVQDLGDR</sequence>
<dbReference type="InterPro" id="IPR010662">
    <property type="entry name" value="RBBP9/YdeN"/>
</dbReference>
<proteinExistence type="predicted"/>
<dbReference type="RefSeq" id="WP_345125515.1">
    <property type="nucleotide sequence ID" value="NZ_BAABAT010000005.1"/>
</dbReference>
<dbReference type="SUPFAM" id="SSF53474">
    <property type="entry name" value="alpha/beta-Hydrolases"/>
    <property type="match status" value="1"/>
</dbReference>
<keyword evidence="2" id="KW-1185">Reference proteome</keyword>
<protein>
    <recommendedName>
        <fullName evidence="3">Alpha/beta hydrolase</fullName>
    </recommendedName>
</protein>
<comment type="caution">
    <text evidence="1">The sequence shown here is derived from an EMBL/GenBank/DDBJ whole genome shotgun (WGS) entry which is preliminary data.</text>
</comment>
<dbReference type="PANTHER" id="PTHR15394:SF3">
    <property type="entry name" value="SERINE HYDROLASE RBBP9"/>
    <property type="match status" value="1"/>
</dbReference>
<name>A0ABP8D640_9ACTN</name>
<evidence type="ECO:0000313" key="2">
    <source>
        <dbReference type="Proteomes" id="UP001500620"/>
    </source>
</evidence>
<dbReference type="PANTHER" id="PTHR15394">
    <property type="entry name" value="SERINE HYDROLASE RBBP9"/>
    <property type="match status" value="1"/>
</dbReference>
<dbReference type="Pfam" id="PF06821">
    <property type="entry name" value="Ser_hydrolase"/>
    <property type="match status" value="1"/>
</dbReference>
<dbReference type="InterPro" id="IPR029058">
    <property type="entry name" value="AB_hydrolase_fold"/>
</dbReference>
<accession>A0ABP8D640</accession>
<dbReference type="Gene3D" id="3.40.50.1820">
    <property type="entry name" value="alpha/beta hydrolase"/>
    <property type="match status" value="1"/>
</dbReference>
<evidence type="ECO:0008006" key="3">
    <source>
        <dbReference type="Google" id="ProtNLM"/>
    </source>
</evidence>
<dbReference type="Proteomes" id="UP001500620">
    <property type="component" value="Unassembled WGS sequence"/>
</dbReference>
<dbReference type="EMBL" id="BAABAT010000005">
    <property type="protein sequence ID" value="GAA4248347.1"/>
    <property type="molecule type" value="Genomic_DNA"/>
</dbReference>
<gene>
    <name evidence="1" type="ORF">GCM10022255_028040</name>
</gene>
<evidence type="ECO:0000313" key="1">
    <source>
        <dbReference type="EMBL" id="GAA4248347.1"/>
    </source>
</evidence>
<organism evidence="1 2">
    <name type="scientific">Dactylosporangium darangshiense</name>
    <dbReference type="NCBI Taxonomy" id="579108"/>
    <lineage>
        <taxon>Bacteria</taxon>
        <taxon>Bacillati</taxon>
        <taxon>Actinomycetota</taxon>
        <taxon>Actinomycetes</taxon>
        <taxon>Micromonosporales</taxon>
        <taxon>Micromonosporaceae</taxon>
        <taxon>Dactylosporangium</taxon>
    </lineage>
</organism>
<reference evidence="2" key="1">
    <citation type="journal article" date="2019" name="Int. J. Syst. Evol. Microbiol.">
        <title>The Global Catalogue of Microorganisms (GCM) 10K type strain sequencing project: providing services to taxonomists for standard genome sequencing and annotation.</title>
        <authorList>
            <consortium name="The Broad Institute Genomics Platform"/>
            <consortium name="The Broad Institute Genome Sequencing Center for Infectious Disease"/>
            <person name="Wu L."/>
            <person name="Ma J."/>
        </authorList>
    </citation>
    <scope>NUCLEOTIDE SEQUENCE [LARGE SCALE GENOMIC DNA]</scope>
    <source>
        <strain evidence="2">JCM 17441</strain>
    </source>
</reference>